<keyword evidence="5" id="KW-1185">Reference proteome</keyword>
<keyword evidence="2 4" id="KW-0689">Ribosomal protein</keyword>
<dbReference type="Proteomes" id="UP000195402">
    <property type="component" value="Unassembled WGS sequence"/>
</dbReference>
<dbReference type="GO" id="GO:0003735">
    <property type="term" value="F:structural constituent of ribosome"/>
    <property type="evidence" value="ECO:0007669"/>
    <property type="project" value="InterPro"/>
</dbReference>
<dbReference type="InterPro" id="IPR005822">
    <property type="entry name" value="Ribosomal_uL13"/>
</dbReference>
<evidence type="ECO:0000313" key="4">
    <source>
        <dbReference type="EMBL" id="OVA10939.1"/>
    </source>
</evidence>
<proteinExistence type="inferred from homology"/>
<accession>A0A200QKJ9</accession>
<dbReference type="GO" id="GO:0003729">
    <property type="term" value="F:mRNA binding"/>
    <property type="evidence" value="ECO:0007669"/>
    <property type="project" value="TreeGrafter"/>
</dbReference>
<dbReference type="SUPFAM" id="SSF52161">
    <property type="entry name" value="Ribosomal protein L13"/>
    <property type="match status" value="1"/>
</dbReference>
<dbReference type="OrthoDB" id="1882297at2759"/>
<dbReference type="PANTHER" id="PTHR11545:SF39">
    <property type="entry name" value="LARGE RIBOSOMAL SUBUNIT PROTEIN UL13X-RELATED"/>
    <property type="match status" value="1"/>
</dbReference>
<evidence type="ECO:0000256" key="2">
    <source>
        <dbReference type="ARBA" id="ARBA00022980"/>
    </source>
</evidence>
<gene>
    <name evidence="4" type="ORF">BVC80_8753g18</name>
</gene>
<dbReference type="STRING" id="56857.A0A200QKJ9"/>
<dbReference type="GO" id="GO:0006412">
    <property type="term" value="P:translation"/>
    <property type="evidence" value="ECO:0007669"/>
    <property type="project" value="InterPro"/>
</dbReference>
<sequence>MNTEPSHGPIHFCAPTKILWRTIRGMIPYKTNYGAGALARFKACESLFADFGLSIPGDIGSVSSLGTAKFQFTPRP</sequence>
<dbReference type="Gene3D" id="3.90.1180.10">
    <property type="entry name" value="Ribosomal protein L13"/>
    <property type="match status" value="1"/>
</dbReference>
<keyword evidence="3" id="KW-0687">Ribonucleoprotein</keyword>
<evidence type="ECO:0000256" key="1">
    <source>
        <dbReference type="ARBA" id="ARBA00006227"/>
    </source>
</evidence>
<name>A0A200QKJ9_MACCD</name>
<comment type="caution">
    <text evidence="4">The sequence shown here is derived from an EMBL/GenBank/DDBJ whole genome shotgun (WGS) entry which is preliminary data.</text>
</comment>
<reference evidence="4 5" key="1">
    <citation type="journal article" date="2017" name="Mol. Plant">
        <title>The Genome of Medicinal Plant Macleaya cordata Provides New Insights into Benzylisoquinoline Alkaloids Metabolism.</title>
        <authorList>
            <person name="Liu X."/>
            <person name="Liu Y."/>
            <person name="Huang P."/>
            <person name="Ma Y."/>
            <person name="Qing Z."/>
            <person name="Tang Q."/>
            <person name="Cao H."/>
            <person name="Cheng P."/>
            <person name="Zheng Y."/>
            <person name="Yuan Z."/>
            <person name="Zhou Y."/>
            <person name="Liu J."/>
            <person name="Tang Z."/>
            <person name="Zhuo Y."/>
            <person name="Zhang Y."/>
            <person name="Yu L."/>
            <person name="Huang J."/>
            <person name="Yang P."/>
            <person name="Peng Q."/>
            <person name="Zhang J."/>
            <person name="Jiang W."/>
            <person name="Zhang Z."/>
            <person name="Lin K."/>
            <person name="Ro D.K."/>
            <person name="Chen X."/>
            <person name="Xiong X."/>
            <person name="Shang Y."/>
            <person name="Huang S."/>
            <person name="Zeng J."/>
        </authorList>
    </citation>
    <scope>NUCLEOTIDE SEQUENCE [LARGE SCALE GENOMIC DNA]</scope>
    <source>
        <strain evidence="5">cv. BLH2017</strain>
        <tissue evidence="4">Root</tissue>
    </source>
</reference>
<dbReference type="EMBL" id="MVGT01001776">
    <property type="protein sequence ID" value="OVA10939.1"/>
    <property type="molecule type" value="Genomic_DNA"/>
</dbReference>
<dbReference type="GO" id="GO:0022625">
    <property type="term" value="C:cytosolic large ribosomal subunit"/>
    <property type="evidence" value="ECO:0007669"/>
    <property type="project" value="TreeGrafter"/>
</dbReference>
<evidence type="ECO:0000256" key="3">
    <source>
        <dbReference type="ARBA" id="ARBA00023274"/>
    </source>
</evidence>
<dbReference type="InParanoid" id="A0A200QKJ9"/>
<comment type="similarity">
    <text evidence="1">Belongs to the universal ribosomal protein uL13 family.</text>
</comment>
<dbReference type="GO" id="GO:0017148">
    <property type="term" value="P:negative regulation of translation"/>
    <property type="evidence" value="ECO:0007669"/>
    <property type="project" value="TreeGrafter"/>
</dbReference>
<organism evidence="4 5">
    <name type="scientific">Macleaya cordata</name>
    <name type="common">Five-seeded plume-poppy</name>
    <name type="synonym">Bocconia cordata</name>
    <dbReference type="NCBI Taxonomy" id="56857"/>
    <lineage>
        <taxon>Eukaryota</taxon>
        <taxon>Viridiplantae</taxon>
        <taxon>Streptophyta</taxon>
        <taxon>Embryophyta</taxon>
        <taxon>Tracheophyta</taxon>
        <taxon>Spermatophyta</taxon>
        <taxon>Magnoliopsida</taxon>
        <taxon>Ranunculales</taxon>
        <taxon>Papaveraceae</taxon>
        <taxon>Papaveroideae</taxon>
        <taxon>Macleaya</taxon>
    </lineage>
</organism>
<evidence type="ECO:0000313" key="5">
    <source>
        <dbReference type="Proteomes" id="UP000195402"/>
    </source>
</evidence>
<dbReference type="PANTHER" id="PTHR11545">
    <property type="entry name" value="RIBOSOMAL PROTEIN L13"/>
    <property type="match status" value="1"/>
</dbReference>
<dbReference type="AlphaFoldDB" id="A0A200QKJ9"/>
<protein>
    <submittedName>
        <fullName evidence="4">Ribosomal protein L13</fullName>
    </submittedName>
</protein>
<dbReference type="InterPro" id="IPR036899">
    <property type="entry name" value="Ribosomal_uL13_sf"/>
</dbReference>